<keyword evidence="2" id="KW-1185">Reference proteome</keyword>
<protein>
    <recommendedName>
        <fullName evidence="3">Tetratricopeptide repeat protein</fullName>
    </recommendedName>
</protein>
<organism evidence="1 2">
    <name type="scientific">Paenibacillus artemisiicola</name>
    <dbReference type="NCBI Taxonomy" id="1172618"/>
    <lineage>
        <taxon>Bacteria</taxon>
        <taxon>Bacillati</taxon>
        <taxon>Bacillota</taxon>
        <taxon>Bacilli</taxon>
        <taxon>Bacillales</taxon>
        <taxon>Paenibacillaceae</taxon>
        <taxon>Paenibacillus</taxon>
    </lineage>
</organism>
<feature type="non-terminal residue" evidence="1">
    <location>
        <position position="1"/>
    </location>
</feature>
<evidence type="ECO:0000313" key="2">
    <source>
        <dbReference type="Proteomes" id="UP000670947"/>
    </source>
</evidence>
<dbReference type="SUPFAM" id="SSF48452">
    <property type="entry name" value="TPR-like"/>
    <property type="match status" value="1"/>
</dbReference>
<dbReference type="InterPro" id="IPR011990">
    <property type="entry name" value="TPR-like_helical_dom_sf"/>
</dbReference>
<feature type="non-terminal residue" evidence="1">
    <location>
        <position position="173"/>
    </location>
</feature>
<sequence>DLHDARAETLLDLDEAEAALASARTALAAGPPPARYSTAEGAGAHRSHALAGAALERLYRFRDAAEAYGAALARRPDYAPAWERLLLLGALDASLRPLWREAAEAAGRLRIAGTKAGLRPTFPAGELLEGLCELGLPAEAEALWALAAARPPGPLAAGLWRVQRGEAEAGRRV</sequence>
<accession>A0ABS3WL69</accession>
<evidence type="ECO:0008006" key="3">
    <source>
        <dbReference type="Google" id="ProtNLM"/>
    </source>
</evidence>
<evidence type="ECO:0000313" key="1">
    <source>
        <dbReference type="EMBL" id="MBO7749079.1"/>
    </source>
</evidence>
<comment type="caution">
    <text evidence="1">The sequence shown here is derived from an EMBL/GenBank/DDBJ whole genome shotgun (WGS) entry which is preliminary data.</text>
</comment>
<reference evidence="1 2" key="1">
    <citation type="submission" date="2021-03" db="EMBL/GenBank/DDBJ databases">
        <title>Paenibacillus artemisicola MWE-103 whole genome sequence.</title>
        <authorList>
            <person name="Ham Y.J."/>
        </authorList>
    </citation>
    <scope>NUCLEOTIDE SEQUENCE [LARGE SCALE GENOMIC DNA]</scope>
    <source>
        <strain evidence="1 2">MWE-103</strain>
    </source>
</reference>
<dbReference type="RefSeq" id="WP_208851572.1">
    <property type="nucleotide sequence ID" value="NZ_JAGGDJ010000138.1"/>
</dbReference>
<name>A0ABS3WL69_9BACL</name>
<dbReference type="Proteomes" id="UP000670947">
    <property type="component" value="Unassembled WGS sequence"/>
</dbReference>
<proteinExistence type="predicted"/>
<gene>
    <name evidence="1" type="ORF">I8J29_33590</name>
</gene>
<dbReference type="EMBL" id="JAGGDJ010000138">
    <property type="protein sequence ID" value="MBO7749079.1"/>
    <property type="molecule type" value="Genomic_DNA"/>
</dbReference>